<comment type="caution">
    <text evidence="3">The sequence shown here is derived from an EMBL/GenBank/DDBJ whole genome shotgun (WGS) entry which is preliminary data.</text>
</comment>
<proteinExistence type="predicted"/>
<dbReference type="EMBL" id="RZNH01000011">
    <property type="protein sequence ID" value="NOU59853.1"/>
    <property type="molecule type" value="Genomic_DNA"/>
</dbReference>
<dbReference type="PANTHER" id="PTHR34406:SF1">
    <property type="entry name" value="PROTEIN YCEI"/>
    <property type="match status" value="1"/>
</dbReference>
<feature type="signal peptide" evidence="1">
    <location>
        <begin position="1"/>
        <end position="20"/>
    </location>
</feature>
<feature type="domain" description="Lipid/polyisoprenoid-binding YceI-like" evidence="2">
    <location>
        <begin position="21"/>
        <end position="174"/>
    </location>
</feature>
<dbReference type="RefSeq" id="WP_171595127.1">
    <property type="nucleotide sequence ID" value="NZ_RZNH01000011.1"/>
</dbReference>
<keyword evidence="1" id="KW-0732">Signal</keyword>
<reference evidence="3 4" key="1">
    <citation type="submission" date="2018-12" db="EMBL/GenBank/DDBJ databases">
        <title>Marinifilum JC070 sp. nov., a marine bacterium isolated from Yongle Blue Hole in the South China Sea.</title>
        <authorList>
            <person name="Fu T."/>
        </authorList>
    </citation>
    <scope>NUCLEOTIDE SEQUENCE [LARGE SCALE GENOMIC DNA]</scope>
    <source>
        <strain evidence="3 4">JC070</strain>
    </source>
</reference>
<dbReference type="InterPro" id="IPR007372">
    <property type="entry name" value="Lipid/polyisoprenoid-bd_YceI"/>
</dbReference>
<feature type="chain" id="PRO_5046836330" evidence="1">
    <location>
        <begin position="21"/>
        <end position="174"/>
    </location>
</feature>
<evidence type="ECO:0000259" key="2">
    <source>
        <dbReference type="SMART" id="SM00867"/>
    </source>
</evidence>
<dbReference type="SMART" id="SM00867">
    <property type="entry name" value="YceI"/>
    <property type="match status" value="1"/>
</dbReference>
<dbReference type="Proteomes" id="UP000732105">
    <property type="component" value="Unassembled WGS sequence"/>
</dbReference>
<dbReference type="Gene3D" id="2.40.128.110">
    <property type="entry name" value="Lipid/polyisoprenoid-binding, YceI-like"/>
    <property type="match status" value="1"/>
</dbReference>
<dbReference type="InterPro" id="IPR036761">
    <property type="entry name" value="TTHA0802/YceI-like_sf"/>
</dbReference>
<evidence type="ECO:0000313" key="4">
    <source>
        <dbReference type="Proteomes" id="UP000732105"/>
    </source>
</evidence>
<name>A0ABX1WUS7_9BACT</name>
<dbReference type="SUPFAM" id="SSF101874">
    <property type="entry name" value="YceI-like"/>
    <property type="match status" value="1"/>
</dbReference>
<evidence type="ECO:0000313" key="3">
    <source>
        <dbReference type="EMBL" id="NOU59853.1"/>
    </source>
</evidence>
<accession>A0ABX1WUS7</accession>
<protein>
    <submittedName>
        <fullName evidence="3">Polyisoprenoid-binding protein</fullName>
    </submittedName>
</protein>
<evidence type="ECO:0000256" key="1">
    <source>
        <dbReference type="SAM" id="SignalP"/>
    </source>
</evidence>
<dbReference type="PANTHER" id="PTHR34406">
    <property type="entry name" value="PROTEIN YCEI"/>
    <property type="match status" value="1"/>
</dbReference>
<sequence>MMKRLMFLAVLMGAFQFLCSSQNIISDKSNIEFRVANLGANKVKGNFSGMTGSVNFDPKNISAASFDVCIDAATLDTRMKKRDAVLKGPKYFDVETYPEICFRSKSVTSTGMSYKVTGTLSMHGERQEAEIIFNYSRKTFTGKLKVNRQDYKLGPSSGVLVGKQVDITITCVIE</sequence>
<gene>
    <name evidence="3" type="ORF">ELS83_08465</name>
</gene>
<keyword evidence="4" id="KW-1185">Reference proteome</keyword>
<organism evidence="3 4">
    <name type="scientific">Marinifilum caeruleilacunae</name>
    <dbReference type="NCBI Taxonomy" id="2499076"/>
    <lineage>
        <taxon>Bacteria</taxon>
        <taxon>Pseudomonadati</taxon>
        <taxon>Bacteroidota</taxon>
        <taxon>Bacteroidia</taxon>
        <taxon>Marinilabiliales</taxon>
        <taxon>Marinifilaceae</taxon>
    </lineage>
</organism>
<dbReference type="Pfam" id="PF04264">
    <property type="entry name" value="YceI"/>
    <property type="match status" value="1"/>
</dbReference>